<feature type="region of interest" description="Disordered" evidence="10">
    <location>
        <begin position="1139"/>
        <end position="1194"/>
    </location>
</feature>
<dbReference type="GO" id="GO:0005524">
    <property type="term" value="F:ATP binding"/>
    <property type="evidence" value="ECO:0007669"/>
    <property type="project" value="UniProtKB-KW"/>
</dbReference>
<dbReference type="Proteomes" id="UP000001699">
    <property type="component" value="Unassembled WGS sequence"/>
</dbReference>
<keyword evidence="7 11" id="KW-1133">Transmembrane helix</keyword>
<dbReference type="InterPro" id="IPR003439">
    <property type="entry name" value="ABC_transporter-like_ATP-bd"/>
</dbReference>
<dbReference type="Gene3D" id="1.20.1560.10">
    <property type="entry name" value="ABC transporter type 1, transmembrane domain"/>
    <property type="match status" value="2"/>
</dbReference>
<feature type="transmembrane region" description="Helical" evidence="11">
    <location>
        <begin position="1300"/>
        <end position="1320"/>
    </location>
</feature>
<feature type="transmembrane region" description="Helical" evidence="11">
    <location>
        <begin position="383"/>
        <end position="402"/>
    </location>
</feature>
<dbReference type="InterPro" id="IPR017871">
    <property type="entry name" value="ABC_transporter-like_CS"/>
</dbReference>
<keyword evidence="9" id="KW-0325">Glycoprotein</keyword>
<evidence type="ECO:0000256" key="8">
    <source>
        <dbReference type="ARBA" id="ARBA00023136"/>
    </source>
</evidence>
<dbReference type="PANTHER" id="PTHR24223">
    <property type="entry name" value="ATP-BINDING CASSETTE SUB-FAMILY C"/>
    <property type="match status" value="1"/>
</dbReference>
<keyword evidence="2" id="KW-0813">Transport</keyword>
<keyword evidence="15" id="KW-1185">Reference proteome</keyword>
<evidence type="ECO:0000256" key="9">
    <source>
        <dbReference type="ARBA" id="ARBA00023180"/>
    </source>
</evidence>
<organism evidence="14 15">
    <name type="scientific">Aspergillus fumigatus (strain CBS 144.89 / FGSC A1163 / CEA10)</name>
    <name type="common">Neosartorya fumigata</name>
    <dbReference type="NCBI Taxonomy" id="451804"/>
    <lineage>
        <taxon>Eukaryota</taxon>
        <taxon>Fungi</taxon>
        <taxon>Dikarya</taxon>
        <taxon>Ascomycota</taxon>
        <taxon>Pezizomycotina</taxon>
        <taxon>Eurotiomycetes</taxon>
        <taxon>Eurotiomycetidae</taxon>
        <taxon>Eurotiales</taxon>
        <taxon>Aspergillaceae</taxon>
        <taxon>Aspergillus</taxon>
        <taxon>Aspergillus subgen. Fumigati</taxon>
    </lineage>
</organism>
<feature type="transmembrane region" description="Helical" evidence="11">
    <location>
        <begin position="785"/>
        <end position="810"/>
    </location>
</feature>
<feature type="domain" description="ABC transmembrane type-1" evidence="13">
    <location>
        <begin position="524"/>
        <end position="849"/>
    </location>
</feature>
<dbReference type="FunFam" id="3.40.50.300:FF:000825">
    <property type="entry name" value="ABC bile acid transporter"/>
    <property type="match status" value="1"/>
</dbReference>
<dbReference type="OrthoDB" id="6500128at2759"/>
<dbReference type="PROSITE" id="PS50929">
    <property type="entry name" value="ABC_TM1F"/>
    <property type="match status" value="2"/>
</dbReference>
<keyword evidence="4" id="KW-0677">Repeat</keyword>
<feature type="transmembrane region" description="Helical" evidence="11">
    <location>
        <begin position="353"/>
        <end position="371"/>
    </location>
</feature>
<evidence type="ECO:0000256" key="1">
    <source>
        <dbReference type="ARBA" id="ARBA00004141"/>
    </source>
</evidence>
<feature type="compositionally biased region" description="Acidic residues" evidence="10">
    <location>
        <begin position="277"/>
        <end position="288"/>
    </location>
</feature>
<feature type="transmembrane region" description="Helical" evidence="11">
    <location>
        <begin position="553"/>
        <end position="573"/>
    </location>
</feature>
<keyword evidence="3 11" id="KW-0812">Transmembrane</keyword>
<feature type="transmembrane region" description="Helical" evidence="11">
    <location>
        <begin position="1487"/>
        <end position="1510"/>
    </location>
</feature>
<dbReference type="Gene3D" id="3.40.50.300">
    <property type="entry name" value="P-loop containing nucleotide triphosphate hydrolases"/>
    <property type="match status" value="2"/>
</dbReference>
<protein>
    <submittedName>
        <fullName evidence="14">ABC bile acid transporter, putative</fullName>
    </submittedName>
</protein>
<feature type="compositionally biased region" description="Basic and acidic residues" evidence="10">
    <location>
        <begin position="1182"/>
        <end position="1193"/>
    </location>
</feature>
<evidence type="ECO:0000256" key="6">
    <source>
        <dbReference type="ARBA" id="ARBA00022840"/>
    </source>
</evidence>
<feature type="compositionally biased region" description="Polar residues" evidence="10">
    <location>
        <begin position="1164"/>
        <end position="1181"/>
    </location>
</feature>
<comment type="subcellular location">
    <subcellularLocation>
        <location evidence="1">Membrane</location>
        <topology evidence="1">Multi-pass membrane protein</topology>
    </subcellularLocation>
</comment>
<dbReference type="CDD" id="cd03250">
    <property type="entry name" value="ABCC_MRP_domain1"/>
    <property type="match status" value="1"/>
</dbReference>
<evidence type="ECO:0000256" key="11">
    <source>
        <dbReference type="SAM" id="Phobius"/>
    </source>
</evidence>
<feature type="transmembrane region" description="Helical" evidence="11">
    <location>
        <begin position="224"/>
        <end position="244"/>
    </location>
</feature>
<reference evidence="14 15" key="1">
    <citation type="journal article" date="2008" name="PLoS Genet.">
        <title>Genomic islands in the pathogenic filamentous fungus Aspergillus fumigatus.</title>
        <authorList>
            <person name="Fedorova N.D."/>
            <person name="Khaldi N."/>
            <person name="Joardar V.S."/>
            <person name="Maiti R."/>
            <person name="Amedeo P."/>
            <person name="Anderson M.J."/>
            <person name="Crabtree J."/>
            <person name="Silva J.C."/>
            <person name="Badger J.H."/>
            <person name="Albarraq A."/>
            <person name="Angiuoli S."/>
            <person name="Bussey H."/>
            <person name="Bowyer P."/>
            <person name="Cotty P.J."/>
            <person name="Dyer P.S."/>
            <person name="Egan A."/>
            <person name="Galens K."/>
            <person name="Fraser-Liggett C.M."/>
            <person name="Haas B.J."/>
            <person name="Inman J.M."/>
            <person name="Kent R."/>
            <person name="Lemieux S."/>
            <person name="Malavazi I."/>
            <person name="Orvis J."/>
            <person name="Roemer T."/>
            <person name="Ronning C.M."/>
            <person name="Sundaram J.P."/>
            <person name="Sutton G."/>
            <person name="Turner G."/>
            <person name="Venter J.C."/>
            <person name="White O.R."/>
            <person name="Whitty B.R."/>
            <person name="Youngman P."/>
            <person name="Wolfe K.H."/>
            <person name="Goldman G.H."/>
            <person name="Wortman J.R."/>
            <person name="Jiang B."/>
            <person name="Denning D.W."/>
            <person name="Nierman W.C."/>
        </authorList>
    </citation>
    <scope>NUCLEOTIDE SEQUENCE [LARGE SCALE GENOMIC DNA]</scope>
    <source>
        <strain evidence="15">CBS 144.89 / FGSC A1163 / CEA10</strain>
    </source>
</reference>
<name>B0Y471_ASPFC</name>
<feature type="transmembrane region" description="Helical" evidence="11">
    <location>
        <begin position="1375"/>
        <end position="1396"/>
    </location>
</feature>
<feature type="region of interest" description="Disordered" evidence="10">
    <location>
        <begin position="269"/>
        <end position="288"/>
    </location>
</feature>
<feature type="transmembrane region" description="Helical" evidence="11">
    <location>
        <begin position="312"/>
        <end position="333"/>
    </location>
</feature>
<feature type="transmembrane region" description="Helical" evidence="11">
    <location>
        <begin position="512"/>
        <end position="533"/>
    </location>
</feature>
<keyword evidence="6" id="KW-0067">ATP-binding</keyword>
<dbReference type="CDD" id="cd18604">
    <property type="entry name" value="ABC_6TM_VMR1_D2_like"/>
    <property type="match status" value="1"/>
</dbReference>
<dbReference type="InterPro" id="IPR027417">
    <property type="entry name" value="P-loop_NTPase"/>
</dbReference>
<feature type="region of interest" description="Disordered" evidence="10">
    <location>
        <begin position="632"/>
        <end position="653"/>
    </location>
</feature>
<dbReference type="InterPro" id="IPR011527">
    <property type="entry name" value="ABC1_TM_dom"/>
</dbReference>
<dbReference type="Pfam" id="PF00005">
    <property type="entry name" value="ABC_tran"/>
    <property type="match status" value="2"/>
</dbReference>
<proteinExistence type="predicted"/>
<dbReference type="VEuPathDB" id="FungiDB:AFUB_056730"/>
<dbReference type="PROSITE" id="PS00211">
    <property type="entry name" value="ABC_TRANSPORTER_1"/>
    <property type="match status" value="2"/>
</dbReference>
<evidence type="ECO:0000313" key="15">
    <source>
        <dbReference type="Proteomes" id="UP000001699"/>
    </source>
</evidence>
<dbReference type="SUPFAM" id="SSF90123">
    <property type="entry name" value="ABC transporter transmembrane region"/>
    <property type="match status" value="2"/>
</dbReference>
<feature type="domain" description="ABC transmembrane type-1" evidence="13">
    <location>
        <begin position="1221"/>
        <end position="1544"/>
    </location>
</feature>
<gene>
    <name evidence="14" type="ORF">AFUB_056730</name>
</gene>
<dbReference type="PANTHER" id="PTHR24223:SF353">
    <property type="entry name" value="ABC TRANSPORTER ATP-BINDING PROTEIN_PERMEASE VMR1-RELATED"/>
    <property type="match status" value="1"/>
</dbReference>
<dbReference type="HOGENOM" id="CLU_000604_27_6_1"/>
<dbReference type="PhylomeDB" id="B0Y471"/>
<evidence type="ECO:0000259" key="13">
    <source>
        <dbReference type="PROSITE" id="PS50929"/>
    </source>
</evidence>
<feature type="transmembrane region" description="Helical" evidence="11">
    <location>
        <begin position="1402"/>
        <end position="1422"/>
    </location>
</feature>
<evidence type="ECO:0000256" key="4">
    <source>
        <dbReference type="ARBA" id="ARBA00022737"/>
    </source>
</evidence>
<dbReference type="CDD" id="cd03244">
    <property type="entry name" value="ABCC_MRP_domain2"/>
    <property type="match status" value="1"/>
</dbReference>
<dbReference type="InterPro" id="IPR003593">
    <property type="entry name" value="AAA+_ATPase"/>
</dbReference>
<dbReference type="CDD" id="cd18596">
    <property type="entry name" value="ABC_6TM_VMR1_D1_like"/>
    <property type="match status" value="1"/>
</dbReference>
<feature type="domain" description="ABC transporter" evidence="12">
    <location>
        <begin position="1581"/>
        <end position="1850"/>
    </location>
</feature>
<keyword evidence="8 11" id="KW-0472">Membrane</keyword>
<evidence type="ECO:0000313" key="14">
    <source>
        <dbReference type="EMBL" id="EDP51662.1"/>
    </source>
</evidence>
<dbReference type="SUPFAM" id="SSF52540">
    <property type="entry name" value="P-loop containing nucleoside triphosphate hydrolases"/>
    <property type="match status" value="2"/>
</dbReference>
<dbReference type="EMBL" id="DS499597">
    <property type="protein sequence ID" value="EDP51662.1"/>
    <property type="molecule type" value="Genomic_DNA"/>
</dbReference>
<dbReference type="GO" id="GO:0016887">
    <property type="term" value="F:ATP hydrolysis activity"/>
    <property type="evidence" value="ECO:0007669"/>
    <property type="project" value="InterPro"/>
</dbReference>
<dbReference type="Pfam" id="PF00664">
    <property type="entry name" value="ABC_membrane"/>
    <property type="match status" value="2"/>
</dbReference>
<dbReference type="InterPro" id="IPR050173">
    <property type="entry name" value="ABC_transporter_C-like"/>
</dbReference>
<evidence type="ECO:0000256" key="3">
    <source>
        <dbReference type="ARBA" id="ARBA00022692"/>
    </source>
</evidence>
<keyword evidence="5" id="KW-0547">Nucleotide-binding</keyword>
<evidence type="ECO:0000256" key="10">
    <source>
        <dbReference type="SAM" id="MobiDB-lite"/>
    </source>
</evidence>
<feature type="domain" description="ABC transporter" evidence="12">
    <location>
        <begin position="884"/>
        <end position="1138"/>
    </location>
</feature>
<feature type="transmembrane region" description="Helical" evidence="11">
    <location>
        <begin position="706"/>
        <end position="725"/>
    </location>
</feature>
<dbReference type="PROSITE" id="PS50893">
    <property type="entry name" value="ABC_TRANSPORTER_2"/>
    <property type="match status" value="2"/>
</dbReference>
<dbReference type="InterPro" id="IPR036640">
    <property type="entry name" value="ABC1_TM_sf"/>
</dbReference>
<feature type="transmembrane region" description="Helical" evidence="11">
    <location>
        <begin position="678"/>
        <end position="700"/>
    </location>
</feature>
<evidence type="ECO:0000256" key="5">
    <source>
        <dbReference type="ARBA" id="ARBA00022741"/>
    </source>
</evidence>
<evidence type="ECO:0000256" key="7">
    <source>
        <dbReference type="ARBA" id="ARBA00022989"/>
    </source>
</evidence>
<sequence length="1875" mass="207546">MEYHRALSIMMMIKPPFPRQPLDSGDHPPNSEEITTQLPWTMIAMSPSVLCFLKLNMTHLTSNSLTHTQRRSRMCSQIVAQQDHCWWIAYKRSIWVASASCFSRESRALVPISSPPAPPTLALVNTVEFDSSGFRYHLDLTSSKNFRQCQARPVSQCRIAVSNASSFGKFLVLYASTSSTVGYVSSTWIGGGRINVALVLLLLLKFFPHNKKCCQNAMVPSGPLMTFPVAFSATCGLSLLYIVLRVVHRYVVKKKGIAYTVLVNDEAENGVSSTGPVDEEDGDDGEETDPMLFKATQLEQTRLELDRPRGQIAIITLEIAALVGLVITFVIVLNTNAWGDNGMLPAVGKLISWSYILFLVLVRFILSTLKLQSSPRLWNHTAALYGMQWLFNLFVFRSAVIYPSSKRALTLSAVEFALSTLLFLIAVTTRRGNKAVVVQREDGLEPPRHPTASLLSLVTFSWLDPLIWKGYRQPLELDDVWNLTTSQKAATVLEDFRRKHPKGSLVWRLGRYFYGTLLLQGAWTIFSNLFTYLPTLLLKAILEYVEDPRSTTAYAAWLYAILLFSSGAIQGIADGQALWIGRKLGVKLRAIIIGEIYAKALRRKAGSSPDAPKKKEEPQKVSKKNRIFSFGGKKKKKATVDSENPAPAESTKADPAQLANVGTIINLMAIDSFKVSEVGAYLHFLWASVPVQIIIAVTLLYRLLGFSSFAGIVLMVLMLPVNLFIAKSFARLQNQILAGTDARIHATNEVLQNIRIVKYFAWEQRFQDIIDEKRRAELKSLRNRYILWSFAATVWYGTPILITFTSFFLYTVVEKKKLTPSVAFPALSMFSLLRVPLDQLADMVAHVQESKVSLDRVDTYLNEEETEKYSILSTGTDPETTPKIALENATLSWGTPKKDSHGDAPDNGEAFRLINMNVSFHIGKLNIIAGPTGSGKTSLLMALLGEMKLLEGRVRLPGGTANRAELPVDPQTGLIESVAYCAQEAWLVNATVKENIVFASPFDESRYRAVIKACALERDLSILDAGDQTMVGEKGISLSGGQKQRISLARAVYSRARHLLLDDCLSAVDSHTAKHIFREALRGPLMMNRTCVLVTHNVALTVPQADFVVVLDNGKITAQGRPDDVASSGVFGEDYFKSRPASRASTPRLSRMPSDGSDGHAEEQPSTNGKVNGSSKPTTQDQKGDNEQSKLTESKAVGSIKWPTIQLYLRSMGPWSYWISAALVFSLQQVGSVSTNIWIRQWANSYQVEANGSVDAGTYAAATTLKFPSFNVRGVPRTSNSYVPQFGVQRSPATDGDVNVSYYLGVYALLGIGYVLISLFREGVLFWGSLNASSRIHRRLLETVMHAKFKFFDSTPLGQLMNRFSKDIEAVDQEVAPVAIGMIHCLASVIMIVILISVITPGFLIAAIFISMIYFALGAVYLNASRDMKRLESVQRSPLYQQFGETLNGIVTIRAYGDGPRFIVDNHRRINAYNRPHIYLWAANRWLAFRVDITGALVSFFTATFVLINIGKIDAGAAGLSLTYAVTFTENVLWLVRLYSEVQQNMNSVERVKEYLDVEQEAKAVIVDSRPPADWPTGGAVEFINYTTRYRADLDPVLRSVSFAVKPGEKVGIVGRTGAGKSSLALALFRGLEAEQGQILIDGLDIGTIGLRDLREAITIVPQDPTLFTGTIRSNLDPFHLFSDEQIFTALRRVHLIGSGTSGSATPITASTGSVAEAHLLSIHGADVDGASVQDNKNIFRNLESPVSESGSNLSQGQRQLLCLARALLKNPKVLMMDEATASIDYNTDSKIQETLRELRESTIITIAHRLQTIIDYDKVLVLDHGRVIEYDHPWTLINKQDGLFRSMCENSGNLEVLLDGAKKAWENKRLVDDS</sequence>
<evidence type="ECO:0000256" key="2">
    <source>
        <dbReference type="ARBA" id="ARBA00022448"/>
    </source>
</evidence>
<dbReference type="GO" id="GO:0140359">
    <property type="term" value="F:ABC-type transporter activity"/>
    <property type="evidence" value="ECO:0007669"/>
    <property type="project" value="InterPro"/>
</dbReference>
<dbReference type="SMART" id="SM00382">
    <property type="entry name" value="AAA"/>
    <property type="match status" value="2"/>
</dbReference>
<feature type="transmembrane region" description="Helical" evidence="11">
    <location>
        <begin position="408"/>
        <end position="427"/>
    </location>
</feature>
<accession>B0Y471</accession>
<evidence type="ECO:0000259" key="12">
    <source>
        <dbReference type="PROSITE" id="PS50893"/>
    </source>
</evidence>
<dbReference type="GO" id="GO:0000329">
    <property type="term" value="C:fungal-type vacuole membrane"/>
    <property type="evidence" value="ECO:0007669"/>
    <property type="project" value="TreeGrafter"/>
</dbReference>
<feature type="transmembrane region" description="Helical" evidence="11">
    <location>
        <begin position="181"/>
        <end position="204"/>
    </location>
</feature>